<evidence type="ECO:0000313" key="3">
    <source>
        <dbReference type="Proteomes" id="UP000179807"/>
    </source>
</evidence>
<dbReference type="GeneID" id="94832789"/>
<name>A0A1J4KY42_9EUKA</name>
<proteinExistence type="predicted"/>
<accession>A0A1J4KY42</accession>
<comment type="caution">
    <text evidence="2">The sequence shown here is derived from an EMBL/GenBank/DDBJ whole genome shotgun (WGS) entry which is preliminary data.</text>
</comment>
<feature type="transmembrane region" description="Helical" evidence="1">
    <location>
        <begin position="49"/>
        <end position="69"/>
    </location>
</feature>
<keyword evidence="1" id="KW-1133">Transmembrane helix</keyword>
<sequence>MTSNNFLWPQNCFLWFFNNPYLILKFLFLRLNFGFSNLSLLSIGLFKKLWFLSSLVLHIDTFFSIILGLT</sequence>
<dbReference type="Proteomes" id="UP000179807">
    <property type="component" value="Unassembled WGS sequence"/>
</dbReference>
<dbReference type="RefSeq" id="XP_068367756.1">
    <property type="nucleotide sequence ID" value="XM_068498085.1"/>
</dbReference>
<keyword evidence="1" id="KW-0812">Transmembrane</keyword>
<feature type="transmembrane region" description="Helical" evidence="1">
    <location>
        <begin position="12"/>
        <end position="29"/>
    </location>
</feature>
<keyword evidence="3" id="KW-1185">Reference proteome</keyword>
<evidence type="ECO:0000313" key="2">
    <source>
        <dbReference type="EMBL" id="OHT14620.1"/>
    </source>
</evidence>
<evidence type="ECO:0000256" key="1">
    <source>
        <dbReference type="SAM" id="Phobius"/>
    </source>
</evidence>
<gene>
    <name evidence="2" type="ORF">TRFO_14905</name>
</gene>
<keyword evidence="1" id="KW-0472">Membrane</keyword>
<dbReference type="VEuPathDB" id="TrichDB:TRFO_14905"/>
<reference evidence="2" key="1">
    <citation type="submission" date="2016-10" db="EMBL/GenBank/DDBJ databases">
        <authorList>
            <person name="Benchimol M."/>
            <person name="Almeida L.G."/>
            <person name="Vasconcelos A.T."/>
            <person name="Perreira-Neves A."/>
            <person name="Rosa I.A."/>
            <person name="Tasca T."/>
            <person name="Bogo M.R."/>
            <person name="de Souza W."/>
        </authorList>
    </citation>
    <scope>NUCLEOTIDE SEQUENCE [LARGE SCALE GENOMIC DNA]</scope>
    <source>
        <strain evidence="2">K</strain>
    </source>
</reference>
<protein>
    <submittedName>
        <fullName evidence="2">Uncharacterized protein</fullName>
    </submittedName>
</protein>
<organism evidence="2 3">
    <name type="scientific">Tritrichomonas foetus</name>
    <dbReference type="NCBI Taxonomy" id="1144522"/>
    <lineage>
        <taxon>Eukaryota</taxon>
        <taxon>Metamonada</taxon>
        <taxon>Parabasalia</taxon>
        <taxon>Tritrichomonadida</taxon>
        <taxon>Tritrichomonadidae</taxon>
        <taxon>Tritrichomonas</taxon>
    </lineage>
</organism>
<dbReference type="EMBL" id="MLAK01000335">
    <property type="protein sequence ID" value="OHT14620.1"/>
    <property type="molecule type" value="Genomic_DNA"/>
</dbReference>
<dbReference type="AlphaFoldDB" id="A0A1J4KY42"/>